<evidence type="ECO:0000259" key="1">
    <source>
        <dbReference type="Pfam" id="PF03109"/>
    </source>
</evidence>
<feature type="domain" description="ABC1 atypical kinase-like" evidence="1">
    <location>
        <begin position="112"/>
        <end position="352"/>
    </location>
</feature>
<accession>A0A6C0EZH1</accession>
<protein>
    <recommendedName>
        <fullName evidence="1">ABC1 atypical kinase-like domain-containing protein</fullName>
    </recommendedName>
</protein>
<dbReference type="InterPro" id="IPR004147">
    <property type="entry name" value="ABC1_dom"/>
</dbReference>
<dbReference type="SUPFAM" id="SSF56112">
    <property type="entry name" value="Protein kinase-like (PK-like)"/>
    <property type="match status" value="1"/>
</dbReference>
<sequence>MYDFGLGYFKRLYYQIKNIYQIKKHLDIIHNSLNTNETKEQQIANFEALKQIIFSCGSLYIKFFQWYISKLKTNLQDLENSEHIENKGARGAEGLEKINLDFFINYYEDIFEQCPYHSIEHTKEIFNESMVDISLDNYVDMSTFKEIASGSIGQVYYARRKSDGLEIAIKVKHPNIERDLKNQYELIRFIKFIQSISFIKNRYNLYFNIDDFLGDINLQCDFNNEANNCKTFIENFKDSSKYIIFPKIIFQSNDLLISEYIEGESFDTLTDIQKQYTSINFVCFFYQMLLIDNFTHGDLHCKNWKVKLNKETNIIQIIVYDCGICFQNINVELTYRFWFALSKYDVDEIKKIVKEFIIHNNTNNIDVSTKKFDQNINNLFDNMLTQSMVSSFIIKSIVTFFRENNIIVHKFLLNFSILLCVVEDFLKKNSIIDKEQTDNTKKSSMFEIIKESQLDIIAFCDVKKCYPKVRDLFSLQMKDKYKNYKENIDKNNIKESTNGENRLFSSLSLSSLTFRKPE</sequence>
<name>A0A6C0EZH1_9ZZZZ</name>
<organism evidence="2">
    <name type="scientific">viral metagenome</name>
    <dbReference type="NCBI Taxonomy" id="1070528"/>
    <lineage>
        <taxon>unclassified sequences</taxon>
        <taxon>metagenomes</taxon>
        <taxon>organismal metagenomes</taxon>
    </lineage>
</organism>
<reference evidence="2" key="1">
    <citation type="journal article" date="2020" name="Nature">
        <title>Giant virus diversity and host interactions through global metagenomics.</title>
        <authorList>
            <person name="Schulz F."/>
            <person name="Roux S."/>
            <person name="Paez-Espino D."/>
            <person name="Jungbluth S."/>
            <person name="Walsh D.A."/>
            <person name="Denef V.J."/>
            <person name="McMahon K.D."/>
            <person name="Konstantinidis K.T."/>
            <person name="Eloe-Fadrosh E.A."/>
            <person name="Kyrpides N.C."/>
            <person name="Woyke T."/>
        </authorList>
    </citation>
    <scope>NUCLEOTIDE SEQUENCE</scope>
    <source>
        <strain evidence="2">GVMAG-M-3300009161-52</strain>
    </source>
</reference>
<dbReference type="PANTHER" id="PTHR45890">
    <property type="entry name" value="AARF DOMAIN CONTAINING KINASE 2 (PREDICTED)"/>
    <property type="match status" value="1"/>
</dbReference>
<proteinExistence type="predicted"/>
<dbReference type="EMBL" id="MN738989">
    <property type="protein sequence ID" value="QHT34182.1"/>
    <property type="molecule type" value="Genomic_DNA"/>
</dbReference>
<dbReference type="InterPro" id="IPR052402">
    <property type="entry name" value="ADCK_kinase"/>
</dbReference>
<dbReference type="InterPro" id="IPR011009">
    <property type="entry name" value="Kinase-like_dom_sf"/>
</dbReference>
<dbReference type="Pfam" id="PF03109">
    <property type="entry name" value="ABC1"/>
    <property type="match status" value="1"/>
</dbReference>
<dbReference type="PANTHER" id="PTHR45890:SF1">
    <property type="entry name" value="AARF DOMAIN CONTAINING KINASE 2"/>
    <property type="match status" value="1"/>
</dbReference>
<evidence type="ECO:0000313" key="2">
    <source>
        <dbReference type="EMBL" id="QHT34182.1"/>
    </source>
</evidence>
<dbReference type="AlphaFoldDB" id="A0A6C0EZH1"/>